<dbReference type="InterPro" id="IPR006311">
    <property type="entry name" value="TAT_signal"/>
</dbReference>
<gene>
    <name evidence="3" type="ORF">CR165_07300</name>
</gene>
<evidence type="ECO:0000313" key="4">
    <source>
        <dbReference type="Proteomes" id="UP000245048"/>
    </source>
</evidence>
<dbReference type="Pfam" id="PF03401">
    <property type="entry name" value="TctC"/>
    <property type="match status" value="1"/>
</dbReference>
<reference evidence="4" key="1">
    <citation type="submission" date="2017-10" db="EMBL/GenBank/DDBJ databases">
        <authorList>
            <person name="Toshchakov S.V."/>
            <person name="Goeva M.A."/>
        </authorList>
    </citation>
    <scope>NUCLEOTIDE SEQUENCE [LARGE SCALE GENOMIC DNA]</scope>
    <source>
        <strain evidence="4">JR1/69-1-13</strain>
    </source>
</reference>
<dbReference type="InterPro" id="IPR005064">
    <property type="entry name" value="BUG"/>
</dbReference>
<feature type="chain" id="PRO_5015626683" description="Tripartite tricarboxylate transporter substrate binding protein" evidence="2">
    <location>
        <begin position="34"/>
        <end position="331"/>
    </location>
</feature>
<organism evidence="3 4">
    <name type="scientific">Teichococcus aestuarii</name>
    <dbReference type="NCBI Taxonomy" id="568898"/>
    <lineage>
        <taxon>Bacteria</taxon>
        <taxon>Pseudomonadati</taxon>
        <taxon>Pseudomonadota</taxon>
        <taxon>Alphaproteobacteria</taxon>
        <taxon>Acetobacterales</taxon>
        <taxon>Roseomonadaceae</taxon>
        <taxon>Roseomonas</taxon>
    </lineage>
</organism>
<keyword evidence="4" id="KW-1185">Reference proteome</keyword>
<dbReference type="CDD" id="cd07012">
    <property type="entry name" value="PBP2_Bug_TTT"/>
    <property type="match status" value="1"/>
</dbReference>
<dbReference type="Proteomes" id="UP000245048">
    <property type="component" value="Unassembled WGS sequence"/>
</dbReference>
<accession>A0A2U1V728</accession>
<sequence>MPTRSDRALPRRNVLALAAGAAAAGALARPALAQGFPARQIRLMVPWPPGGSADAQLRSMADLATRSLGHPVVIENRSGARGLLAAQALLQAAPDGYTLAQHHLSVIRHPYMTKAKSWDPVEDFTPVIGLTGWLFGVVVRTDSPIKSWADYVAAVKARPGMMTYSTSGIGTTNHLAMEDICNRLGMQMTHVPFRGSTEGVTALLGGQIDSIADSSAWVPQVEAGQFRLLSVWSPERAKRFPDVPTLRELGIDLAVTSPYGIAGPKGMDPGVVRVLHDAFKAALMSPENTAIREKWDMPLNYMDTEAYRDFTVRRAAYEKAMVARLNLSIDG</sequence>
<dbReference type="Gene3D" id="3.40.190.10">
    <property type="entry name" value="Periplasmic binding protein-like II"/>
    <property type="match status" value="1"/>
</dbReference>
<dbReference type="PANTHER" id="PTHR42928:SF5">
    <property type="entry name" value="BLR1237 PROTEIN"/>
    <property type="match status" value="1"/>
</dbReference>
<name>A0A2U1V728_9PROT</name>
<comment type="similarity">
    <text evidence="1">Belongs to the UPF0065 (bug) family.</text>
</comment>
<evidence type="ECO:0000256" key="1">
    <source>
        <dbReference type="ARBA" id="ARBA00006987"/>
    </source>
</evidence>
<protein>
    <recommendedName>
        <fullName evidence="5">Tripartite tricarboxylate transporter substrate binding protein</fullName>
    </recommendedName>
</protein>
<dbReference type="PANTHER" id="PTHR42928">
    <property type="entry name" value="TRICARBOXYLATE-BINDING PROTEIN"/>
    <property type="match status" value="1"/>
</dbReference>
<dbReference type="RefSeq" id="WP_109516301.1">
    <property type="nucleotide sequence ID" value="NZ_JBHSCH010000007.1"/>
</dbReference>
<evidence type="ECO:0008006" key="5">
    <source>
        <dbReference type="Google" id="ProtNLM"/>
    </source>
</evidence>
<dbReference type="SUPFAM" id="SSF53850">
    <property type="entry name" value="Periplasmic binding protein-like II"/>
    <property type="match status" value="1"/>
</dbReference>
<dbReference type="Gene3D" id="3.40.190.150">
    <property type="entry name" value="Bordetella uptake gene, domain 1"/>
    <property type="match status" value="1"/>
</dbReference>
<dbReference type="EMBL" id="PDOA01000003">
    <property type="protein sequence ID" value="PWC29727.1"/>
    <property type="molecule type" value="Genomic_DNA"/>
</dbReference>
<evidence type="ECO:0000313" key="3">
    <source>
        <dbReference type="EMBL" id="PWC29727.1"/>
    </source>
</evidence>
<dbReference type="PIRSF" id="PIRSF017082">
    <property type="entry name" value="YflP"/>
    <property type="match status" value="1"/>
</dbReference>
<evidence type="ECO:0000256" key="2">
    <source>
        <dbReference type="SAM" id="SignalP"/>
    </source>
</evidence>
<dbReference type="AlphaFoldDB" id="A0A2U1V728"/>
<dbReference type="PROSITE" id="PS51318">
    <property type="entry name" value="TAT"/>
    <property type="match status" value="1"/>
</dbReference>
<dbReference type="InterPro" id="IPR042100">
    <property type="entry name" value="Bug_dom1"/>
</dbReference>
<keyword evidence="2" id="KW-0732">Signal</keyword>
<dbReference type="OrthoDB" id="9780943at2"/>
<comment type="caution">
    <text evidence="3">The sequence shown here is derived from an EMBL/GenBank/DDBJ whole genome shotgun (WGS) entry which is preliminary data.</text>
</comment>
<proteinExistence type="inferred from homology"/>
<feature type="signal peptide" evidence="2">
    <location>
        <begin position="1"/>
        <end position="33"/>
    </location>
</feature>